<comment type="caution">
    <text evidence="10">The sequence shown here is derived from an EMBL/GenBank/DDBJ whole genome shotgun (WGS) entry which is preliminary data.</text>
</comment>
<feature type="binding site" evidence="7">
    <location>
        <position position="489"/>
    </location>
    <ligand>
        <name>ATP</name>
        <dbReference type="ChEBI" id="CHEBI:30616"/>
    </ligand>
</feature>
<dbReference type="Gene3D" id="3.40.50.12780">
    <property type="entry name" value="N-terminal domain of ligase-like"/>
    <property type="match status" value="1"/>
</dbReference>
<dbReference type="InterPro" id="IPR045851">
    <property type="entry name" value="AMP-bd_C_sf"/>
</dbReference>
<gene>
    <name evidence="7" type="primary">dltA</name>
    <name evidence="10" type="ORF">AF331_12955</name>
</gene>
<keyword evidence="11" id="KW-1185">Reference proteome</keyword>
<keyword evidence="4 7" id="KW-0067">ATP-binding</keyword>
<name>A0A0M0G4Z1_9BACI</name>
<dbReference type="HAMAP" id="MF_00593">
    <property type="entry name" value="DltA"/>
    <property type="match status" value="1"/>
</dbReference>
<dbReference type="InterPro" id="IPR042099">
    <property type="entry name" value="ANL_N_sf"/>
</dbReference>
<evidence type="ECO:0000259" key="9">
    <source>
        <dbReference type="Pfam" id="PF13193"/>
    </source>
</evidence>
<evidence type="ECO:0000256" key="2">
    <source>
        <dbReference type="ARBA" id="ARBA00022598"/>
    </source>
</evidence>
<dbReference type="GO" id="GO:0070395">
    <property type="term" value="P:lipoteichoic acid biosynthetic process"/>
    <property type="evidence" value="ECO:0007669"/>
    <property type="project" value="UniProtKB-UniRule"/>
</dbReference>
<feature type="domain" description="AMP-binding enzyme C-terminal" evidence="9">
    <location>
        <begin position="410"/>
        <end position="489"/>
    </location>
</feature>
<comment type="pathway">
    <text evidence="7">Cell wall biogenesis; lipoteichoic acid biosynthesis.</text>
</comment>
<evidence type="ECO:0000256" key="5">
    <source>
        <dbReference type="ARBA" id="ARBA00054605"/>
    </source>
</evidence>
<dbReference type="InterPro" id="IPR010072">
    <property type="entry name" value="DltA"/>
</dbReference>
<dbReference type="CDD" id="cd05945">
    <property type="entry name" value="DltA"/>
    <property type="match status" value="1"/>
</dbReference>
<accession>A0A0M0G4Z1</accession>
<dbReference type="InterPro" id="IPR020845">
    <property type="entry name" value="AMP-binding_CS"/>
</dbReference>
<dbReference type="UniPathway" id="UPA00556"/>
<comment type="catalytic activity">
    <reaction evidence="7">
        <text>holo-[D-alanyl-carrier protein] + D-alanine + ATP = D-alanyl-[D-alanyl-carrier protein] + AMP + diphosphate</text>
        <dbReference type="Rhea" id="RHEA:55132"/>
        <dbReference type="Rhea" id="RHEA-COMP:14102"/>
        <dbReference type="Rhea" id="RHEA-COMP:14103"/>
        <dbReference type="ChEBI" id="CHEBI:30616"/>
        <dbReference type="ChEBI" id="CHEBI:33019"/>
        <dbReference type="ChEBI" id="CHEBI:57416"/>
        <dbReference type="ChEBI" id="CHEBI:64479"/>
        <dbReference type="ChEBI" id="CHEBI:138620"/>
        <dbReference type="ChEBI" id="CHEBI:456215"/>
        <dbReference type="EC" id="6.2.1.54"/>
    </reaction>
</comment>
<dbReference type="NCBIfam" id="NF003417">
    <property type="entry name" value="PRK04813.1"/>
    <property type="match status" value="1"/>
</dbReference>
<dbReference type="InterPro" id="IPR044507">
    <property type="entry name" value="DltA-like"/>
</dbReference>
<dbReference type="GO" id="GO:0005737">
    <property type="term" value="C:cytoplasm"/>
    <property type="evidence" value="ECO:0007669"/>
    <property type="project" value="UniProtKB-SubCell"/>
</dbReference>
<dbReference type="GO" id="GO:0047473">
    <property type="term" value="F:D-alanine [D-alanyl carrier protein] ligase activity"/>
    <property type="evidence" value="ECO:0007669"/>
    <property type="project" value="UniProtKB-UniRule"/>
</dbReference>
<comment type="function">
    <text evidence="5 7">Catalyzes the first step in the D-alanylation of lipoteichoic acid (LTA), the activation of D-alanine and its transfer onto the D-alanyl carrier protein (Dcp) DltC. In an ATP-dependent two-step reaction, forms a high energy D-alanyl-AMP intermediate, followed by transfer of the D-alanyl residue as a thiol ester to the phosphopantheinyl prosthetic group of the Dcp. D-alanylation of LTA plays an important role in modulating the properties of the cell wall in Gram-positive bacteria, influencing the net charge of the cell wall.</text>
</comment>
<feature type="binding site" evidence="7">
    <location>
        <position position="380"/>
    </location>
    <ligand>
        <name>ATP</name>
        <dbReference type="ChEBI" id="CHEBI:30616"/>
    </ligand>
</feature>
<protein>
    <recommendedName>
        <fullName evidence="7">D-alanine--D-alanyl carrier protein ligase</fullName>
        <shortName evidence="7">DCL</shortName>
        <ecNumber evidence="7">6.2.1.54</ecNumber>
    </recommendedName>
    <alternativeName>
        <fullName evidence="7">D-alanine--poly(phosphoribitol) ligase subunit 1</fullName>
    </alternativeName>
    <alternativeName>
        <fullName evidence="7">D-alanine-activating enzyme</fullName>
        <shortName evidence="7">DAE</shortName>
    </alternativeName>
</protein>
<feature type="binding site" evidence="7">
    <location>
        <begin position="391"/>
        <end position="394"/>
    </location>
    <ligand>
        <name>ATP</name>
        <dbReference type="ChEBI" id="CHEBI:30616"/>
    </ligand>
</feature>
<sequence>MDFLLDIQEHATQSPEQQAFTANGQALSYGELWGRSDQLASYLLDAYILPRQTPIVVYGHMEPGMPIAFLGSVKAGFPYIPIDTSIPDERVRSIIENSGAGLIINVSGEPIPFASVPVLALDAFDWNEPTSVTPGTWVKDDEVYYIIYTSGSTGNPKGVQITGSNLQSFVDWMKEDFPIGEHKVFLNQAPFSFDLSVMDLYPSLVTGGTLFALPKSCVDKPKVMFETLEASGVQVWTSTPSFMQMCLMDPGFNEAKMPNVELFQFCGETLPVSVAKELRKRFPKAVIFNTYGPTEATVAVTSVEITDLILADHGSLPVGYSKSDTRVLILNEQGEPAADGEAGEIIIAGPSVSKGYLGAPHLTEKSFFSYQGTWAYRTGDAGYAREGCIFYQGRLDFQIKLHGYRMELEEIEFQINQCPYVQSTVVLPHQNGEKIDYLVATIIPGDHPFEKEHHLTSFIRKELQKTLPSYMVPRKFIYKGSLPITTNGKLDRKRIKDEVLA</sequence>
<keyword evidence="3 7" id="KW-0547">Nucleotide-binding</keyword>
<keyword evidence="2 7" id="KW-0436">Ligase</keyword>
<dbReference type="InterPro" id="IPR025110">
    <property type="entry name" value="AMP-bd_C"/>
</dbReference>
<evidence type="ECO:0000256" key="1">
    <source>
        <dbReference type="ARBA" id="ARBA00022490"/>
    </source>
</evidence>
<feature type="binding site" evidence="7">
    <location>
        <position position="489"/>
    </location>
    <ligand>
        <name>D-alanine</name>
        <dbReference type="ChEBI" id="CHEBI:57416"/>
    </ligand>
</feature>
<evidence type="ECO:0000256" key="7">
    <source>
        <dbReference type="HAMAP-Rule" id="MF_00593"/>
    </source>
</evidence>
<dbReference type="InterPro" id="IPR010071">
    <property type="entry name" value="AA_adenyl_dom"/>
</dbReference>
<feature type="binding site" evidence="7">
    <location>
        <position position="194"/>
    </location>
    <ligand>
        <name>D-alanine</name>
        <dbReference type="ChEBI" id="CHEBI:57416"/>
    </ligand>
</feature>
<dbReference type="GO" id="GO:0005524">
    <property type="term" value="F:ATP binding"/>
    <property type="evidence" value="ECO:0007669"/>
    <property type="project" value="UniProtKB-KW"/>
</dbReference>
<dbReference type="NCBIfam" id="TIGR01733">
    <property type="entry name" value="AA-adenyl-dom"/>
    <property type="match status" value="1"/>
</dbReference>
<dbReference type="PANTHER" id="PTHR45398:SF1">
    <property type="entry name" value="ENZYME, PUTATIVE (JCVI)-RELATED"/>
    <property type="match status" value="1"/>
</dbReference>
<dbReference type="InterPro" id="IPR000873">
    <property type="entry name" value="AMP-dep_synth/lig_dom"/>
</dbReference>
<dbReference type="EC" id="6.2.1.54" evidence="7"/>
<comment type="similarity">
    <text evidence="6 7">Belongs to the ATP-dependent AMP-binding enzyme family. DltA subfamily.</text>
</comment>
<reference evidence="11" key="1">
    <citation type="submission" date="2015-07" db="EMBL/GenBank/DDBJ databases">
        <title>Fjat-14235 jcm11544.</title>
        <authorList>
            <person name="Liu B."/>
            <person name="Wang J."/>
            <person name="Zhu Y."/>
            <person name="Liu G."/>
            <person name="Chen Q."/>
            <person name="Chen Z."/>
            <person name="Lan J."/>
            <person name="Che J."/>
            <person name="Ge C."/>
            <person name="Shi H."/>
            <person name="Pan Z."/>
            <person name="Liu X."/>
        </authorList>
    </citation>
    <scope>NUCLEOTIDE SEQUENCE [LARGE SCALE GENOMIC DNA]</scope>
    <source>
        <strain evidence="11">JCM 11544</strain>
    </source>
</reference>
<dbReference type="RefSeq" id="WP_053428510.1">
    <property type="nucleotide sequence ID" value="NZ_LGUE01000004.1"/>
</dbReference>
<dbReference type="Pfam" id="PF00501">
    <property type="entry name" value="AMP-binding"/>
    <property type="match status" value="1"/>
</dbReference>
<evidence type="ECO:0000313" key="11">
    <source>
        <dbReference type="Proteomes" id="UP000037405"/>
    </source>
</evidence>
<dbReference type="EMBL" id="LGUE01000004">
    <property type="protein sequence ID" value="KON84904.1"/>
    <property type="molecule type" value="Genomic_DNA"/>
</dbReference>
<dbReference type="Gene3D" id="3.30.300.30">
    <property type="match status" value="1"/>
</dbReference>
<dbReference type="NCBIfam" id="TIGR01734">
    <property type="entry name" value="D-ala-DACP-lig"/>
    <property type="match status" value="1"/>
</dbReference>
<feature type="binding site" evidence="7">
    <location>
        <begin position="289"/>
        <end position="294"/>
    </location>
    <ligand>
        <name>ATP</name>
        <dbReference type="ChEBI" id="CHEBI:30616"/>
    </ligand>
</feature>
<dbReference type="PATRIC" id="fig|189381.12.peg.2634"/>
<feature type="binding site" evidence="7">
    <location>
        <position position="298"/>
    </location>
    <ligand>
        <name>D-alanine</name>
        <dbReference type="ChEBI" id="CHEBI:57416"/>
    </ligand>
</feature>
<dbReference type="STRING" id="189381.GCA_900166615_01309"/>
<dbReference type="AlphaFoldDB" id="A0A0M0G4Z1"/>
<keyword evidence="1 7" id="KW-0963">Cytoplasm</keyword>
<dbReference type="Proteomes" id="UP000037405">
    <property type="component" value="Unassembled WGS sequence"/>
</dbReference>
<feature type="binding site" evidence="7">
    <location>
        <begin position="149"/>
        <end position="150"/>
    </location>
    <ligand>
        <name>ATP</name>
        <dbReference type="ChEBI" id="CHEBI:30616"/>
    </ligand>
</feature>
<dbReference type="PANTHER" id="PTHR45398">
    <property type="match status" value="1"/>
</dbReference>
<evidence type="ECO:0000256" key="3">
    <source>
        <dbReference type="ARBA" id="ARBA00022741"/>
    </source>
</evidence>
<feature type="domain" description="AMP-dependent synthetase/ligase" evidence="8">
    <location>
        <begin position="8"/>
        <end position="357"/>
    </location>
</feature>
<dbReference type="Pfam" id="PF13193">
    <property type="entry name" value="AMP-binding_C"/>
    <property type="match status" value="1"/>
</dbReference>
<organism evidence="10 11">
    <name type="scientific">Rossellomorea marisflavi</name>
    <dbReference type="NCBI Taxonomy" id="189381"/>
    <lineage>
        <taxon>Bacteria</taxon>
        <taxon>Bacillati</taxon>
        <taxon>Bacillota</taxon>
        <taxon>Bacilli</taxon>
        <taxon>Bacillales</taxon>
        <taxon>Bacillaceae</taxon>
        <taxon>Rossellomorea</taxon>
    </lineage>
</organism>
<evidence type="ECO:0000313" key="10">
    <source>
        <dbReference type="EMBL" id="KON84904.1"/>
    </source>
</evidence>
<comment type="subcellular location">
    <subcellularLocation>
        <location evidence="7">Cytoplasm</location>
    </subcellularLocation>
</comment>
<dbReference type="SUPFAM" id="SSF56801">
    <property type="entry name" value="Acetyl-CoA synthetase-like"/>
    <property type="match status" value="1"/>
</dbReference>
<evidence type="ECO:0000259" key="8">
    <source>
        <dbReference type="Pfam" id="PF00501"/>
    </source>
</evidence>
<evidence type="ECO:0000256" key="6">
    <source>
        <dbReference type="ARBA" id="ARBA00061336"/>
    </source>
</evidence>
<dbReference type="PROSITE" id="PS00455">
    <property type="entry name" value="AMP_BINDING"/>
    <property type="match status" value="1"/>
</dbReference>
<evidence type="ECO:0000256" key="4">
    <source>
        <dbReference type="ARBA" id="ARBA00022840"/>
    </source>
</evidence>
<dbReference type="FunFam" id="3.30.300.30:FF:000012">
    <property type="entry name" value="D-alanine--D-alanyl carrier protein ligase"/>
    <property type="match status" value="1"/>
</dbReference>
<proteinExistence type="inferred from homology"/>
<dbReference type="OrthoDB" id="9765680at2"/>